<keyword evidence="3" id="KW-1185">Reference proteome</keyword>
<sequence length="104" mass="11728">MDYGLLNRGSLMLGLIACILPIGNIIMQNKVGNRYWEFISVASFSACGISLCLQIFYINHLVNIEDWTAMMDTLSMVSLGSLLLLISTIILNIIVCNIYFNKRY</sequence>
<name>A0A0M3DJR2_9FIRM</name>
<dbReference type="RefSeq" id="WP_046821635.1">
    <property type="nucleotide sequence ID" value="NZ_JBCLWQ010000004.1"/>
</dbReference>
<evidence type="ECO:0000313" key="2">
    <source>
        <dbReference type="EMBL" id="KKY02825.1"/>
    </source>
</evidence>
<feature type="transmembrane region" description="Helical" evidence="1">
    <location>
        <begin position="78"/>
        <end position="100"/>
    </location>
</feature>
<evidence type="ECO:0000256" key="1">
    <source>
        <dbReference type="SAM" id="Phobius"/>
    </source>
</evidence>
<keyword evidence="1" id="KW-0812">Transmembrane</keyword>
<keyword evidence="1" id="KW-0472">Membrane</keyword>
<accession>A0A0M3DJR2</accession>
<feature type="transmembrane region" description="Helical" evidence="1">
    <location>
        <begin position="38"/>
        <end position="58"/>
    </location>
</feature>
<comment type="caution">
    <text evidence="2">The sequence shown here is derived from an EMBL/GenBank/DDBJ whole genome shotgun (WGS) entry which is preliminary data.</text>
</comment>
<proteinExistence type="predicted"/>
<gene>
    <name evidence="2" type="ORF">VN21_01055</name>
</gene>
<dbReference type="AlphaFoldDB" id="A0A0M3DJR2"/>
<dbReference type="OrthoDB" id="1758157at2"/>
<feature type="transmembrane region" description="Helical" evidence="1">
    <location>
        <begin position="6"/>
        <end position="26"/>
    </location>
</feature>
<keyword evidence="1" id="KW-1133">Transmembrane helix</keyword>
<dbReference type="Proteomes" id="UP000034407">
    <property type="component" value="Unassembled WGS sequence"/>
</dbReference>
<dbReference type="PATRIC" id="fig|1629550.3.peg.168"/>
<reference evidence="2 3" key="1">
    <citation type="submission" date="2015-04" db="EMBL/GenBank/DDBJ databases">
        <title>Microcin producing Clostridium sp. JC272T.</title>
        <authorList>
            <person name="Jyothsna T."/>
            <person name="Sasikala C."/>
            <person name="Ramana C."/>
        </authorList>
    </citation>
    <scope>NUCLEOTIDE SEQUENCE [LARGE SCALE GENOMIC DNA]</scope>
    <source>
        <strain evidence="2 3">JC272</strain>
    </source>
</reference>
<protein>
    <submittedName>
        <fullName evidence="2">Uncharacterized protein</fullName>
    </submittedName>
</protein>
<evidence type="ECO:0000313" key="3">
    <source>
        <dbReference type="Proteomes" id="UP000034407"/>
    </source>
</evidence>
<dbReference type="EMBL" id="LBBT01000020">
    <property type="protein sequence ID" value="KKY02825.1"/>
    <property type="molecule type" value="Genomic_DNA"/>
</dbReference>
<organism evidence="2 3">
    <name type="scientific">Paraclostridium benzoelyticum</name>
    <dbReference type="NCBI Taxonomy" id="1629550"/>
    <lineage>
        <taxon>Bacteria</taxon>
        <taxon>Bacillati</taxon>
        <taxon>Bacillota</taxon>
        <taxon>Clostridia</taxon>
        <taxon>Peptostreptococcales</taxon>
        <taxon>Peptostreptococcaceae</taxon>
        <taxon>Paraclostridium</taxon>
    </lineage>
</organism>